<evidence type="ECO:0000313" key="6">
    <source>
        <dbReference type="Proteomes" id="UP000824025"/>
    </source>
</evidence>
<evidence type="ECO:0000313" key="5">
    <source>
        <dbReference type="EMBL" id="HIZ09025.1"/>
    </source>
</evidence>
<feature type="domain" description="ABC transporter" evidence="4">
    <location>
        <begin position="19"/>
        <end position="250"/>
    </location>
</feature>
<gene>
    <name evidence="5" type="ORF">H9726_00925</name>
</gene>
<evidence type="ECO:0000256" key="2">
    <source>
        <dbReference type="ARBA" id="ARBA00022741"/>
    </source>
</evidence>
<evidence type="ECO:0000256" key="3">
    <source>
        <dbReference type="ARBA" id="ARBA00022840"/>
    </source>
</evidence>
<dbReference type="SMART" id="SM00382">
    <property type="entry name" value="AAA"/>
    <property type="match status" value="1"/>
</dbReference>
<reference evidence="5" key="1">
    <citation type="journal article" date="2021" name="PeerJ">
        <title>Extensive microbial diversity within the chicken gut microbiome revealed by metagenomics and culture.</title>
        <authorList>
            <person name="Gilroy R."/>
            <person name="Ravi A."/>
            <person name="Getino M."/>
            <person name="Pursley I."/>
            <person name="Horton D.L."/>
            <person name="Alikhan N.F."/>
            <person name="Baker D."/>
            <person name="Gharbi K."/>
            <person name="Hall N."/>
            <person name="Watson M."/>
            <person name="Adriaenssens E.M."/>
            <person name="Foster-Nyarko E."/>
            <person name="Jarju S."/>
            <person name="Secka A."/>
            <person name="Antonio M."/>
            <person name="Oren A."/>
            <person name="Chaudhuri R.R."/>
            <person name="La Ragione R."/>
            <person name="Hildebrand F."/>
            <person name="Pallen M.J."/>
        </authorList>
    </citation>
    <scope>NUCLEOTIDE SEQUENCE</scope>
    <source>
        <strain evidence="5">CHK192-19661</strain>
    </source>
</reference>
<dbReference type="InterPro" id="IPR027417">
    <property type="entry name" value="P-loop_NTPase"/>
</dbReference>
<reference evidence="5" key="2">
    <citation type="submission" date="2021-04" db="EMBL/GenBank/DDBJ databases">
        <authorList>
            <person name="Gilroy R."/>
        </authorList>
    </citation>
    <scope>NUCLEOTIDE SEQUENCE</scope>
    <source>
        <strain evidence="5">CHK192-19661</strain>
    </source>
</reference>
<sequence>MIGSEYSAREAHVYPASAAEGESAVAVRGLQKKFRGFSLEDVTFSVPRGSVVGFIGENGAGKSTTIKSILGLVRPDAGTLSVFGKESASLSKADRNRVGAVLGETCLPENLNLKDIDAVMRRIFLHWSSSAFFGYADKFSLPRDKKVREFSRGMRQKVSLAVALSHGAELLILDEPTAGLDPVARDEILDILYDFMQSEEHSILISSHIVSDLEKLCDYILFIHEGRIVFFEEKDALREKYAVLHCTFDQLAGLDPSAVVAFSRGEYGMSALVRRDLLPAGMAAERAGIEDIMLYFVRGERI</sequence>
<dbReference type="EMBL" id="DXCF01000004">
    <property type="protein sequence ID" value="HIZ09025.1"/>
    <property type="molecule type" value="Genomic_DNA"/>
</dbReference>
<dbReference type="InterPro" id="IPR003439">
    <property type="entry name" value="ABC_transporter-like_ATP-bd"/>
</dbReference>
<dbReference type="PANTHER" id="PTHR42939">
    <property type="entry name" value="ABC TRANSPORTER ATP-BINDING PROTEIN ALBC-RELATED"/>
    <property type="match status" value="1"/>
</dbReference>
<name>A0A9D2IHA3_9FIRM</name>
<dbReference type="GO" id="GO:0016887">
    <property type="term" value="F:ATP hydrolysis activity"/>
    <property type="evidence" value="ECO:0007669"/>
    <property type="project" value="InterPro"/>
</dbReference>
<accession>A0A9D2IHA3</accession>
<proteinExistence type="predicted"/>
<dbReference type="SUPFAM" id="SSF52540">
    <property type="entry name" value="P-loop containing nucleoside triphosphate hydrolases"/>
    <property type="match status" value="1"/>
</dbReference>
<dbReference type="InterPro" id="IPR003593">
    <property type="entry name" value="AAA+_ATPase"/>
</dbReference>
<dbReference type="Proteomes" id="UP000824025">
    <property type="component" value="Unassembled WGS sequence"/>
</dbReference>
<dbReference type="PROSITE" id="PS50893">
    <property type="entry name" value="ABC_TRANSPORTER_2"/>
    <property type="match status" value="1"/>
</dbReference>
<dbReference type="Pfam" id="PF00005">
    <property type="entry name" value="ABC_tran"/>
    <property type="match status" value="1"/>
</dbReference>
<dbReference type="AlphaFoldDB" id="A0A9D2IHA3"/>
<dbReference type="Gene3D" id="3.40.50.300">
    <property type="entry name" value="P-loop containing nucleotide triphosphate hydrolases"/>
    <property type="match status" value="1"/>
</dbReference>
<keyword evidence="1" id="KW-0813">Transport</keyword>
<organism evidence="5 6">
    <name type="scientific">Candidatus Borkfalkia avicola</name>
    <dbReference type="NCBI Taxonomy" id="2838503"/>
    <lineage>
        <taxon>Bacteria</taxon>
        <taxon>Bacillati</taxon>
        <taxon>Bacillota</taxon>
        <taxon>Clostridia</taxon>
        <taxon>Christensenellales</taxon>
        <taxon>Christensenellaceae</taxon>
        <taxon>Candidatus Borkfalkia</taxon>
    </lineage>
</organism>
<comment type="caution">
    <text evidence="5">The sequence shown here is derived from an EMBL/GenBank/DDBJ whole genome shotgun (WGS) entry which is preliminary data.</text>
</comment>
<dbReference type="GO" id="GO:0005524">
    <property type="term" value="F:ATP binding"/>
    <property type="evidence" value="ECO:0007669"/>
    <property type="project" value="UniProtKB-KW"/>
</dbReference>
<dbReference type="CDD" id="cd03230">
    <property type="entry name" value="ABC_DR_subfamily_A"/>
    <property type="match status" value="1"/>
</dbReference>
<evidence type="ECO:0000259" key="4">
    <source>
        <dbReference type="PROSITE" id="PS50893"/>
    </source>
</evidence>
<keyword evidence="3 5" id="KW-0067">ATP-binding</keyword>
<keyword evidence="2" id="KW-0547">Nucleotide-binding</keyword>
<evidence type="ECO:0000256" key="1">
    <source>
        <dbReference type="ARBA" id="ARBA00022448"/>
    </source>
</evidence>
<dbReference type="InterPro" id="IPR051782">
    <property type="entry name" value="ABC_Transporter_VariousFunc"/>
</dbReference>
<dbReference type="PANTHER" id="PTHR42939:SF3">
    <property type="entry name" value="ABC TRANSPORTER ATP-BINDING COMPONENT"/>
    <property type="match status" value="1"/>
</dbReference>
<protein>
    <submittedName>
        <fullName evidence="5">ABC transporter ATP-binding protein</fullName>
    </submittedName>
</protein>